<dbReference type="EMBL" id="SVER01000004">
    <property type="protein sequence ID" value="MBE5918589.1"/>
    <property type="molecule type" value="Genomic_DNA"/>
</dbReference>
<evidence type="ECO:0000313" key="3">
    <source>
        <dbReference type="Proteomes" id="UP000766246"/>
    </source>
</evidence>
<organism evidence="2 3">
    <name type="scientific">Pseudobutyrivibrio ruminis</name>
    <dbReference type="NCBI Taxonomy" id="46206"/>
    <lineage>
        <taxon>Bacteria</taxon>
        <taxon>Bacillati</taxon>
        <taxon>Bacillota</taxon>
        <taxon>Clostridia</taxon>
        <taxon>Lachnospirales</taxon>
        <taxon>Lachnospiraceae</taxon>
        <taxon>Pseudobutyrivibrio</taxon>
    </lineage>
</organism>
<gene>
    <name evidence="2" type="ORF">E7272_01985</name>
</gene>
<dbReference type="InterPro" id="IPR001296">
    <property type="entry name" value="Glyco_trans_1"/>
</dbReference>
<feature type="domain" description="Glycosyl transferase family 1" evidence="1">
    <location>
        <begin position="190"/>
        <end position="340"/>
    </location>
</feature>
<proteinExistence type="predicted"/>
<sequence>MKVIYLLKKGLQYYPPCLTQVLVMNDMGVDIEVFHGENSIYIDNLLDTRGIKHNKFKTDKYNKTSLESAIGFYRFCKEAKTVQNQLDANAIIWFGNMETAMAFDIRKLIDRKLVLNVLELYNVGSIYDKWLKKYSDKMNIIISCESHRAAIMESRYLLKSRPYVIPNKIYDLESSVKKSGIDNKLRNELESNFVIVYQGLISKDRPLENIAKALAKYNENILFLIMGDCSDEYKIELQCIYSPIIFTGFIPAPEHLEYTKYCNVGIANYDKSSLNNVFCAPNKIFEYAKYAIPVLASNNVALEESIGLYKAGKCIDFNDINQIINALNEISRNYDEFSENALKLYESINVELLIKDVVNQL</sequence>
<protein>
    <submittedName>
        <fullName evidence="2">Glycosyltransferase family 4 protein</fullName>
    </submittedName>
</protein>
<dbReference type="Pfam" id="PF00534">
    <property type="entry name" value="Glycos_transf_1"/>
    <property type="match status" value="1"/>
</dbReference>
<accession>A0A927UA58</accession>
<name>A0A927UA58_9FIRM</name>
<dbReference type="Gene3D" id="3.40.50.2000">
    <property type="entry name" value="Glycogen Phosphorylase B"/>
    <property type="match status" value="1"/>
</dbReference>
<dbReference type="GO" id="GO:0016757">
    <property type="term" value="F:glycosyltransferase activity"/>
    <property type="evidence" value="ECO:0007669"/>
    <property type="project" value="InterPro"/>
</dbReference>
<evidence type="ECO:0000313" key="2">
    <source>
        <dbReference type="EMBL" id="MBE5918589.1"/>
    </source>
</evidence>
<dbReference type="SUPFAM" id="SSF53756">
    <property type="entry name" value="UDP-Glycosyltransferase/glycogen phosphorylase"/>
    <property type="match status" value="1"/>
</dbReference>
<dbReference type="AlphaFoldDB" id="A0A927UA58"/>
<dbReference type="Proteomes" id="UP000766246">
    <property type="component" value="Unassembled WGS sequence"/>
</dbReference>
<reference evidence="2" key="1">
    <citation type="submission" date="2019-04" db="EMBL/GenBank/DDBJ databases">
        <title>Evolution of Biomass-Degrading Anaerobic Consortia Revealed by Metagenomics.</title>
        <authorList>
            <person name="Peng X."/>
        </authorList>
    </citation>
    <scope>NUCLEOTIDE SEQUENCE</scope>
    <source>
        <strain evidence="2">SIG311</strain>
    </source>
</reference>
<comment type="caution">
    <text evidence="2">The sequence shown here is derived from an EMBL/GenBank/DDBJ whole genome shotgun (WGS) entry which is preliminary data.</text>
</comment>
<evidence type="ECO:0000259" key="1">
    <source>
        <dbReference type="Pfam" id="PF00534"/>
    </source>
</evidence>